<comment type="caution">
    <text evidence="1">The sequence shown here is derived from an EMBL/GenBank/DDBJ whole genome shotgun (WGS) entry which is preliminary data.</text>
</comment>
<reference evidence="1" key="1">
    <citation type="submission" date="2022-02" db="EMBL/GenBank/DDBJ databases">
        <title>Plant Genome Project.</title>
        <authorList>
            <person name="Zhang R.-G."/>
        </authorList>
    </citation>
    <scope>NUCLEOTIDE SEQUENCE</scope>
    <source>
        <strain evidence="1">AT1</strain>
    </source>
</reference>
<dbReference type="Proteomes" id="UP001062846">
    <property type="component" value="Chromosome 7"/>
</dbReference>
<evidence type="ECO:0000313" key="2">
    <source>
        <dbReference type="Proteomes" id="UP001062846"/>
    </source>
</evidence>
<evidence type="ECO:0000313" key="1">
    <source>
        <dbReference type="EMBL" id="KAI8547124.1"/>
    </source>
</evidence>
<accession>A0ACC0N1X3</accession>
<dbReference type="EMBL" id="CM046394">
    <property type="protein sequence ID" value="KAI8547124.1"/>
    <property type="molecule type" value="Genomic_DNA"/>
</dbReference>
<keyword evidence="2" id="KW-1185">Reference proteome</keyword>
<sequence length="279" mass="31382">MSSPYSNPKPKRRQNSEAKSRRDFPSPVRTPLQRANSRWHAEFWPRKGIVDNPTQLRSHGGQTTDQRQKTNPKPDTKPLEQPTHHGAVCYFPPLRLQTLEAAEHGSRAQAPAIIQTTNSPERKSVNYLPTATPTGFGGNPDREQIRTGETRRRTAGQTGKQKTENKTTPNSQPYFGPPNRSYHYHPPATAAVAKEPDLETPRQETPGRLRDQTVPSSPPSTQHGKAPTRERQAKRDRGKREKAAEEREGLGGEEGAENESIRFLFARHKLICSPILFRV</sequence>
<organism evidence="1 2">
    <name type="scientific">Rhododendron molle</name>
    <name type="common">Chinese azalea</name>
    <name type="synonym">Azalea mollis</name>
    <dbReference type="NCBI Taxonomy" id="49168"/>
    <lineage>
        <taxon>Eukaryota</taxon>
        <taxon>Viridiplantae</taxon>
        <taxon>Streptophyta</taxon>
        <taxon>Embryophyta</taxon>
        <taxon>Tracheophyta</taxon>
        <taxon>Spermatophyta</taxon>
        <taxon>Magnoliopsida</taxon>
        <taxon>eudicotyledons</taxon>
        <taxon>Gunneridae</taxon>
        <taxon>Pentapetalae</taxon>
        <taxon>asterids</taxon>
        <taxon>Ericales</taxon>
        <taxon>Ericaceae</taxon>
        <taxon>Ericoideae</taxon>
        <taxon>Rhodoreae</taxon>
        <taxon>Rhododendron</taxon>
    </lineage>
</organism>
<gene>
    <name evidence="1" type="ORF">RHMOL_Rhmol07G0170500</name>
</gene>
<proteinExistence type="predicted"/>
<name>A0ACC0N1X3_RHOML</name>
<protein>
    <submittedName>
        <fullName evidence="1">Uncharacterized protein</fullName>
    </submittedName>
</protein>